<dbReference type="EMBL" id="CAIZ01000021">
    <property type="protein sequence ID" value="CCH68756.1"/>
    <property type="molecule type" value="Genomic_DNA"/>
</dbReference>
<accession>N0DZF3</accession>
<keyword evidence="1" id="KW-0067">ATP-binding</keyword>
<name>N0DZF3_9MICO</name>
<dbReference type="SUPFAM" id="SSF56059">
    <property type="entry name" value="Glutathione synthetase ATP-binding domain-like"/>
    <property type="match status" value="1"/>
</dbReference>
<dbReference type="Gene3D" id="3.30.1490.20">
    <property type="entry name" value="ATP-grasp fold, A domain"/>
    <property type="match status" value="1"/>
</dbReference>
<dbReference type="PROSITE" id="PS50975">
    <property type="entry name" value="ATP_GRASP"/>
    <property type="match status" value="1"/>
</dbReference>
<organism evidence="3 4">
    <name type="scientific">Phycicoccus elongatus Lp2</name>
    <dbReference type="NCBI Taxonomy" id="1193181"/>
    <lineage>
        <taxon>Bacteria</taxon>
        <taxon>Bacillati</taxon>
        <taxon>Actinomycetota</taxon>
        <taxon>Actinomycetes</taxon>
        <taxon>Micrococcales</taxon>
        <taxon>Intrasporangiaceae</taxon>
        <taxon>Phycicoccus</taxon>
    </lineage>
</organism>
<dbReference type="InterPro" id="IPR011761">
    <property type="entry name" value="ATP-grasp"/>
</dbReference>
<evidence type="ECO:0000256" key="1">
    <source>
        <dbReference type="PROSITE-ProRule" id="PRU00409"/>
    </source>
</evidence>
<dbReference type="STRING" id="1193181.BN10_1170002"/>
<evidence type="ECO:0000313" key="4">
    <source>
        <dbReference type="Proteomes" id="UP000013167"/>
    </source>
</evidence>
<dbReference type="GO" id="GO:0005524">
    <property type="term" value="F:ATP binding"/>
    <property type="evidence" value="ECO:0007669"/>
    <property type="project" value="UniProtKB-UniRule"/>
</dbReference>
<keyword evidence="1" id="KW-0547">Nucleotide-binding</keyword>
<feature type="domain" description="ATP-grasp" evidence="2">
    <location>
        <begin position="105"/>
        <end position="176"/>
    </location>
</feature>
<dbReference type="eggNOG" id="COG0189">
    <property type="taxonomic scope" value="Bacteria"/>
</dbReference>
<dbReference type="RefSeq" id="WP_010851655.1">
    <property type="nucleotide sequence ID" value="NZ_HF570956.1"/>
</dbReference>
<dbReference type="GO" id="GO:0046872">
    <property type="term" value="F:metal ion binding"/>
    <property type="evidence" value="ECO:0007669"/>
    <property type="project" value="InterPro"/>
</dbReference>
<proteinExistence type="predicted"/>
<evidence type="ECO:0000313" key="3">
    <source>
        <dbReference type="EMBL" id="CCH68756.1"/>
    </source>
</evidence>
<protein>
    <recommendedName>
        <fullName evidence="2">ATP-grasp domain-containing protein</fullName>
    </recommendedName>
</protein>
<evidence type="ECO:0000259" key="2">
    <source>
        <dbReference type="PROSITE" id="PS50975"/>
    </source>
</evidence>
<sequence length="441" mass="50244">MANQKHLIGLLLGAEEDWPTALEALIAGLGPITGPGGTRHEITSERVTIEPFNLRDPVRQDLVVDRLAYWYYHPREWLKKAALMDDLYLLNSPFTFQSMEKHSAYVALMRMGMRVPETVLVPYKNPVDNVRWAYTAAKYNQSFDLDAIAEGLGYPLFMKPFDGGGWRGVSSVKDREALHAAYDESGEMLMHLQESVADFEVFARALTIGPETMVMKFQPDQPMHNRYAVAHDFLDAETGKEAITISQTVNAFFRWEFNSCEMLVKDGIVYPIDYANACPDVAVTSLHYYFPWAMKALLRWSAYCVVTERKPRFQVDSDPWFAIADDKELDYKSKLAAYQSLADDYFETDRYLEFVDTSLGHVDELVLDWIDSDAFRRMLTSTIQQTYPPHEWDKFEGHFGGLMDMWIKDERIVQGKASAPVEVAAESVSASSLPADGVREE</sequence>
<gene>
    <name evidence="3" type="ORF">BN10_1170002</name>
</gene>
<keyword evidence="4" id="KW-1185">Reference proteome</keyword>
<reference evidence="3 4" key="1">
    <citation type="journal article" date="2013" name="ISME J.">
        <title>A metabolic model for members of the genus Tetrasphaera involved in enhanced biological phosphorus removal.</title>
        <authorList>
            <person name="Kristiansen R."/>
            <person name="Nguyen H.T.T."/>
            <person name="Saunders A.M."/>
            <person name="Nielsen J.L."/>
            <person name="Wimmer R."/>
            <person name="Le V.Q."/>
            <person name="McIlroy S.J."/>
            <person name="Petrovski S."/>
            <person name="Seviour R.J."/>
            <person name="Calteau A."/>
            <person name="Nielsen K.L."/>
            <person name="Nielsen P.H."/>
        </authorList>
    </citation>
    <scope>NUCLEOTIDE SEQUENCE [LARGE SCALE GENOMIC DNA]</scope>
    <source>
        <strain evidence="3 4">Lp2</strain>
    </source>
</reference>
<dbReference type="InterPro" id="IPR013815">
    <property type="entry name" value="ATP_grasp_subdomain_1"/>
</dbReference>
<dbReference type="AlphaFoldDB" id="N0DZF3"/>
<comment type="caution">
    <text evidence="3">The sequence shown here is derived from an EMBL/GenBank/DDBJ whole genome shotgun (WGS) entry which is preliminary data.</text>
</comment>
<dbReference type="HOGENOM" id="CLU_663616_0_0_11"/>
<dbReference type="Proteomes" id="UP000013167">
    <property type="component" value="Unassembled WGS sequence"/>
</dbReference>